<dbReference type="InterPro" id="IPR023203">
    <property type="entry name" value="TTHA0068_sf"/>
</dbReference>
<dbReference type="AlphaFoldDB" id="A0A5R9FDA6"/>
<proteinExistence type="predicted"/>
<dbReference type="OrthoDB" id="165483at2"/>
<sequence length="127" mass="15153">MYNQCYPLEYYDFFIKFNEGDYYSCHDLLEEIWMTDKSNLYVKGLLHLCVALYHYSYGNVAGTRTMLVTAEKYLYPYKPFYWGVDLDAVMKYIHNCQSIIPQDIDRIPFSKRSSLPPLPELVLYLKE</sequence>
<keyword evidence="2" id="KW-1185">Reference proteome</keyword>
<dbReference type="Gene3D" id="1.10.3450.10">
    <property type="entry name" value="TTHA0068-like"/>
    <property type="match status" value="1"/>
</dbReference>
<dbReference type="EMBL" id="SWLG01000001">
    <property type="protein sequence ID" value="TLS38863.1"/>
    <property type="molecule type" value="Genomic_DNA"/>
</dbReference>
<dbReference type="InterPro" id="IPR005500">
    <property type="entry name" value="DUF309"/>
</dbReference>
<organism evidence="1 2">
    <name type="scientific">Exobacillus caeni</name>
    <dbReference type="NCBI Taxonomy" id="2574798"/>
    <lineage>
        <taxon>Bacteria</taxon>
        <taxon>Bacillati</taxon>
        <taxon>Bacillota</taxon>
        <taxon>Bacilli</taxon>
        <taxon>Bacillales</taxon>
        <taxon>Guptibacillaceae</taxon>
        <taxon>Exobacillus</taxon>
    </lineage>
</organism>
<name>A0A5R9FDA6_9BACL</name>
<dbReference type="Pfam" id="PF03745">
    <property type="entry name" value="DUF309"/>
    <property type="match status" value="1"/>
</dbReference>
<comment type="caution">
    <text evidence="1">The sequence shown here is derived from an EMBL/GenBank/DDBJ whole genome shotgun (WGS) entry which is preliminary data.</text>
</comment>
<reference evidence="1 2" key="1">
    <citation type="submission" date="2019-04" db="EMBL/GenBank/DDBJ databases">
        <title>Bacillus caeni sp. nov., a bacterium isolated from mangrove sediment.</title>
        <authorList>
            <person name="Huang H."/>
            <person name="Mo K."/>
            <person name="Hu Y."/>
        </authorList>
    </citation>
    <scope>NUCLEOTIDE SEQUENCE [LARGE SCALE GENOMIC DNA]</scope>
    <source>
        <strain evidence="1 2">HB172195</strain>
    </source>
</reference>
<evidence type="ECO:0000313" key="1">
    <source>
        <dbReference type="EMBL" id="TLS38863.1"/>
    </source>
</evidence>
<dbReference type="RefSeq" id="WP_138122126.1">
    <property type="nucleotide sequence ID" value="NZ_SWLG01000001.1"/>
</dbReference>
<dbReference type="PANTHER" id="PTHR34796:SF1">
    <property type="entry name" value="EXPRESSED PROTEIN"/>
    <property type="match status" value="1"/>
</dbReference>
<dbReference type="Proteomes" id="UP000308230">
    <property type="component" value="Unassembled WGS sequence"/>
</dbReference>
<protein>
    <submittedName>
        <fullName evidence="1">DUF309 domain-containing protein</fullName>
    </submittedName>
</protein>
<dbReference type="PANTHER" id="PTHR34796">
    <property type="entry name" value="EXPRESSED PROTEIN"/>
    <property type="match status" value="1"/>
</dbReference>
<accession>A0A5R9FDA6</accession>
<dbReference type="SUPFAM" id="SSF140663">
    <property type="entry name" value="TTHA0068-like"/>
    <property type="match status" value="1"/>
</dbReference>
<gene>
    <name evidence="1" type="ORF">FCL54_00680</name>
</gene>
<evidence type="ECO:0000313" key="2">
    <source>
        <dbReference type="Proteomes" id="UP000308230"/>
    </source>
</evidence>